<dbReference type="EMBL" id="OV651813">
    <property type="protein sequence ID" value="CAH1099145.1"/>
    <property type="molecule type" value="Genomic_DNA"/>
</dbReference>
<dbReference type="OrthoDB" id="6572538at2759"/>
<organism evidence="1 2">
    <name type="scientific">Psylliodes chrysocephalus</name>
    <dbReference type="NCBI Taxonomy" id="3402493"/>
    <lineage>
        <taxon>Eukaryota</taxon>
        <taxon>Metazoa</taxon>
        <taxon>Ecdysozoa</taxon>
        <taxon>Arthropoda</taxon>
        <taxon>Hexapoda</taxon>
        <taxon>Insecta</taxon>
        <taxon>Pterygota</taxon>
        <taxon>Neoptera</taxon>
        <taxon>Endopterygota</taxon>
        <taxon>Coleoptera</taxon>
        <taxon>Polyphaga</taxon>
        <taxon>Cucujiformia</taxon>
        <taxon>Chrysomeloidea</taxon>
        <taxon>Chrysomelidae</taxon>
        <taxon>Galerucinae</taxon>
        <taxon>Alticini</taxon>
        <taxon>Psylliodes</taxon>
    </lineage>
</organism>
<dbReference type="Proteomes" id="UP001153636">
    <property type="component" value="Chromosome 1"/>
</dbReference>
<dbReference type="AlphaFoldDB" id="A0A9P0CFW1"/>
<proteinExistence type="predicted"/>
<reference evidence="1" key="1">
    <citation type="submission" date="2022-01" db="EMBL/GenBank/DDBJ databases">
        <authorList>
            <person name="King R."/>
        </authorList>
    </citation>
    <scope>NUCLEOTIDE SEQUENCE</scope>
</reference>
<keyword evidence="2" id="KW-1185">Reference proteome</keyword>
<evidence type="ECO:0000313" key="2">
    <source>
        <dbReference type="Proteomes" id="UP001153636"/>
    </source>
</evidence>
<sequence length="321" mass="37246">MSHSKKCKNTPIREIFNDKLPADLFGSYTTTNQNDYKKYCEAVRTSCKFEQKRMEDPPKVVSRPYKREDHGSFAKYHKGAEVPIELYSLPKPITRTNPHIPFKELGELPQIKKEEAIKTRPRLYMVPAIPIDDIKEPDQRKLLCRYMYTTQGRKAEKDATVYFKPVKPRIDQIETRDKVTLRIDFTPPLNEKFREVCREWDHDQLRGNPNPTKEFWIRKDPPVVCGACVDPYKNLVPEKVKKEITGLVKEERLVSAHDTKPGCTYTGFRPRLPMGIALEKKHLSTLHPLVSVTQIPGNRTPKEVAELTKIYNSEHQLKCSS</sequence>
<accession>A0A9P0CFW1</accession>
<evidence type="ECO:0000313" key="1">
    <source>
        <dbReference type="EMBL" id="CAH1099145.1"/>
    </source>
</evidence>
<gene>
    <name evidence="1" type="ORF">PSYICH_LOCUS488</name>
</gene>
<protein>
    <submittedName>
        <fullName evidence="1">Uncharacterized protein</fullName>
    </submittedName>
</protein>
<name>A0A9P0CFW1_9CUCU</name>